<dbReference type="HAMAP" id="MF_03004">
    <property type="entry name" value="eIF3e"/>
    <property type="match status" value="1"/>
</dbReference>
<dbReference type="PIRSF" id="PIRSF016255">
    <property type="entry name" value="eIF3e_su6"/>
    <property type="match status" value="1"/>
</dbReference>
<dbReference type="Proteomes" id="UP000039324">
    <property type="component" value="Unassembled WGS sequence"/>
</dbReference>
<feature type="domain" description="PCI" evidence="6">
    <location>
        <begin position="221"/>
        <end position="394"/>
    </location>
</feature>
<dbReference type="GO" id="GO:0003743">
    <property type="term" value="F:translation initiation factor activity"/>
    <property type="evidence" value="ECO:0007669"/>
    <property type="project" value="UniProtKB-UniRule"/>
</dbReference>
<reference evidence="7 9" key="1">
    <citation type="submission" date="2015-02" db="EMBL/GenBank/DDBJ databases">
        <authorList>
            <person name="Chooi Y.-H."/>
        </authorList>
    </citation>
    <scope>NUCLEOTIDE SEQUENCE [LARGE SCALE GENOMIC DNA]</scope>
    <source>
        <strain evidence="7">E3</strain>
    </source>
</reference>
<dbReference type="Pfam" id="PF21357">
    <property type="entry name" value="EIF3E_C"/>
    <property type="match status" value="1"/>
</dbReference>
<dbReference type="OMA" id="NCPWILR"/>
<dbReference type="Pfam" id="PF09440">
    <property type="entry name" value="eIF3_N"/>
    <property type="match status" value="1"/>
</dbReference>
<evidence type="ECO:0000256" key="2">
    <source>
        <dbReference type="ARBA" id="ARBA00022540"/>
    </source>
</evidence>
<dbReference type="AlphaFoldDB" id="A0A0G4IZJ4"/>
<name>A0A0G4IZJ4_PLABS</name>
<dbReference type="InterPro" id="IPR016650">
    <property type="entry name" value="eIF3e"/>
</dbReference>
<dbReference type="OrthoDB" id="417252at2759"/>
<evidence type="ECO:0000256" key="5">
    <source>
        <dbReference type="PIRNR" id="PIRNR016255"/>
    </source>
</evidence>
<geneLocation type="mitochondrion" evidence="8"/>
<dbReference type="GO" id="GO:0016282">
    <property type="term" value="C:eukaryotic 43S preinitiation complex"/>
    <property type="evidence" value="ECO:0007669"/>
    <property type="project" value="UniProtKB-UniRule"/>
</dbReference>
<dbReference type="EMBL" id="OVEO01000002">
    <property type="protein sequence ID" value="SPQ93866.1"/>
    <property type="molecule type" value="Genomic_DNA"/>
</dbReference>
<evidence type="ECO:0000256" key="3">
    <source>
        <dbReference type="ARBA" id="ARBA00022917"/>
    </source>
</evidence>
<comment type="function">
    <text evidence="4">Component of the eukaryotic translation initiation factor 3 (eIF-3) complex, which is involved in protein synthesis of a specialized repertoire of mRNAs and, together with other initiation factors, stimulates binding of mRNA and methionyl-tRNAi to the 40S ribosome. The eIF-3 complex specifically targets and initiates translation of a subset of mRNAs involved in cell proliferation.</text>
</comment>
<keyword evidence="9" id="KW-1185">Reference proteome</keyword>
<evidence type="ECO:0000313" key="8">
    <source>
        <dbReference type="EMBL" id="SPQ93866.1"/>
    </source>
</evidence>
<accession>A0A0G4IZJ4</accession>
<comment type="subunit">
    <text evidence="4 5">Component of the eukaryotic translation initiation factor 3 (eIF-3) complex.</text>
</comment>
<sequence>MESVAKYDLTAAIAANLDPHMVIPLLDFAESLSTFSPESIARARLQVLESTQMVDFYNEVYQEAFGDDKPHDGMAIKPRDVVVAKYAELHAECKPLLDVIDQKKGDARERHAVSPTSLSVQYGITDAHIEALYSYSKFMFDCGRYQDAAEYLYFYRILSRNEERCFQALWGQLAADILLTHWDDALVGLNQLSDSIEQMTSMPQLDQLKYRTWLIHWGLFIFFNHENGRSSLIEFLNKERYLNTVQTACPHILRYLTTAVIINRRRHSALNDLIKLVSKLSYIYSDPVTQFLQSLYMDYDFETAYQKLIESEAVLSADFFLNYIKDEFVESARLFYFETYFRAHQTISIAKVADALRTSNDEAERWIVDLIRGLGLDARIDSNSDYVVMNKSYPSIYQNIIDKTKSLTFRTHQLVGVVDVKLQASRRLNNPTVV</sequence>
<dbReference type="GO" id="GO:0001732">
    <property type="term" value="P:formation of cytoplasmic translation initiation complex"/>
    <property type="evidence" value="ECO:0007669"/>
    <property type="project" value="UniProtKB-UniRule"/>
</dbReference>
<dbReference type="Pfam" id="PF01399">
    <property type="entry name" value="PCI"/>
    <property type="match status" value="1"/>
</dbReference>
<gene>
    <name evidence="7" type="ORF">PBRA_001701</name>
    <name evidence="8" type="ORF">PLBR_LOCUS1081</name>
</gene>
<evidence type="ECO:0000256" key="4">
    <source>
        <dbReference type="HAMAP-Rule" id="MF_03004"/>
    </source>
</evidence>
<dbReference type="SUPFAM" id="SSF46785">
    <property type="entry name" value="Winged helix' DNA-binding domain"/>
    <property type="match status" value="1"/>
</dbReference>
<dbReference type="InterPro" id="IPR019010">
    <property type="entry name" value="eIF3e_N"/>
</dbReference>
<dbReference type="EMBL" id="CDSF01000101">
    <property type="protein sequence ID" value="CEP00647.1"/>
    <property type="molecule type" value="Genomic_DNA"/>
</dbReference>
<dbReference type="GO" id="GO:0033290">
    <property type="term" value="C:eukaryotic 48S preinitiation complex"/>
    <property type="evidence" value="ECO:0007669"/>
    <property type="project" value="UniProtKB-UniRule"/>
</dbReference>
<dbReference type="PANTHER" id="PTHR10317">
    <property type="entry name" value="EUKARYOTIC TRANSLATION INITIATION FACTOR 3 SUBUNIT E"/>
    <property type="match status" value="1"/>
</dbReference>
<comment type="similarity">
    <text evidence="4 5">Belongs to the eIF-3 subunit E family.</text>
</comment>
<protein>
    <recommendedName>
        <fullName evidence="4 5">Eukaryotic translation initiation factor 3 subunit E</fullName>
        <shortName evidence="4">eIF3e</shortName>
    </recommendedName>
    <alternativeName>
        <fullName evidence="4">Eukaryotic translation initiation factor 3 subunit 6</fullName>
    </alternativeName>
</protein>
<evidence type="ECO:0000313" key="9">
    <source>
        <dbReference type="Proteomes" id="UP000039324"/>
    </source>
</evidence>
<evidence type="ECO:0000259" key="6">
    <source>
        <dbReference type="PROSITE" id="PS50250"/>
    </source>
</evidence>
<dbReference type="PROSITE" id="PS50250">
    <property type="entry name" value="PCI"/>
    <property type="match status" value="1"/>
</dbReference>
<dbReference type="InterPro" id="IPR036390">
    <property type="entry name" value="WH_DNA-bd_sf"/>
</dbReference>
<dbReference type="SMART" id="SM00088">
    <property type="entry name" value="PINT"/>
    <property type="match status" value="1"/>
</dbReference>
<organism evidence="7 9">
    <name type="scientific">Plasmodiophora brassicae</name>
    <name type="common">Clubroot disease agent</name>
    <dbReference type="NCBI Taxonomy" id="37360"/>
    <lineage>
        <taxon>Eukaryota</taxon>
        <taxon>Sar</taxon>
        <taxon>Rhizaria</taxon>
        <taxon>Endomyxa</taxon>
        <taxon>Phytomyxea</taxon>
        <taxon>Plasmodiophorida</taxon>
        <taxon>Plasmodiophoridae</taxon>
        <taxon>Plasmodiophora</taxon>
    </lineage>
</organism>
<evidence type="ECO:0000256" key="1">
    <source>
        <dbReference type="ARBA" id="ARBA00022490"/>
    </source>
</evidence>
<reference evidence="8 10" key="2">
    <citation type="submission" date="2018-03" db="EMBL/GenBank/DDBJ databases">
        <authorList>
            <person name="Fogelqvist J."/>
        </authorList>
    </citation>
    <scope>NUCLEOTIDE SEQUENCE [LARGE SCALE GENOMIC DNA]</scope>
</reference>
<evidence type="ECO:0000313" key="7">
    <source>
        <dbReference type="EMBL" id="CEP00647.1"/>
    </source>
</evidence>
<dbReference type="InterPro" id="IPR000717">
    <property type="entry name" value="PCI_dom"/>
</dbReference>
<dbReference type="STRING" id="37360.A0A0G4IZJ4"/>
<dbReference type="Proteomes" id="UP000290189">
    <property type="component" value="Unassembled WGS sequence"/>
</dbReference>
<evidence type="ECO:0000313" key="10">
    <source>
        <dbReference type="Proteomes" id="UP000290189"/>
    </source>
</evidence>
<comment type="subcellular location">
    <subcellularLocation>
        <location evidence="4 5">Cytoplasm</location>
    </subcellularLocation>
</comment>
<keyword evidence="1 4" id="KW-0963">Cytoplasm</keyword>
<proteinExistence type="inferred from homology"/>
<keyword evidence="2 4" id="KW-0396">Initiation factor</keyword>
<dbReference type="CDD" id="cd21378">
    <property type="entry name" value="eIF3E"/>
    <property type="match status" value="1"/>
</dbReference>
<keyword evidence="3 4" id="KW-0648">Protein biosynthesis</keyword>
<keyword evidence="8" id="KW-0496">Mitochondrion</keyword>
<dbReference type="GO" id="GO:0071540">
    <property type="term" value="C:eukaryotic translation initiation factor 3 complex, eIF3e"/>
    <property type="evidence" value="ECO:0007669"/>
    <property type="project" value="UniProtKB-UniRule"/>
</dbReference>
<dbReference type="SMART" id="SM01186">
    <property type="entry name" value="eIF3_N"/>
    <property type="match status" value="1"/>
</dbReference>